<evidence type="ECO:0000256" key="1">
    <source>
        <dbReference type="ARBA" id="ARBA00006521"/>
    </source>
</evidence>
<dbReference type="GO" id="GO:0006281">
    <property type="term" value="P:DNA repair"/>
    <property type="evidence" value="ECO:0007669"/>
    <property type="project" value="UniProtKB-KW"/>
</dbReference>
<dbReference type="OrthoDB" id="5290748at2"/>
<dbReference type="SMART" id="SM00986">
    <property type="entry name" value="UDG"/>
    <property type="match status" value="1"/>
</dbReference>
<evidence type="ECO:0000256" key="3">
    <source>
        <dbReference type="ARBA" id="ARBA00022485"/>
    </source>
</evidence>
<feature type="domain" description="Uracil-DNA glycosylase-like" evidence="10">
    <location>
        <begin position="41"/>
        <end position="213"/>
    </location>
</feature>
<dbReference type="AlphaFoldDB" id="A0A4U6QJX2"/>
<evidence type="ECO:0000256" key="8">
    <source>
        <dbReference type="ARBA" id="ARBA00023014"/>
    </source>
</evidence>
<dbReference type="EMBL" id="SZZH01000001">
    <property type="protein sequence ID" value="TKV60743.1"/>
    <property type="molecule type" value="Genomic_DNA"/>
</dbReference>
<dbReference type="SMART" id="SM00987">
    <property type="entry name" value="UreE_C"/>
    <property type="match status" value="1"/>
</dbReference>
<keyword evidence="6" id="KW-0378">Hydrolase</keyword>
<keyword evidence="5" id="KW-0227">DNA damage</keyword>
<dbReference type="InterPro" id="IPR051536">
    <property type="entry name" value="UDG_Type-4/5"/>
</dbReference>
<dbReference type="GO" id="GO:0051539">
    <property type="term" value="F:4 iron, 4 sulfur cluster binding"/>
    <property type="evidence" value="ECO:0007669"/>
    <property type="project" value="UniProtKB-KW"/>
</dbReference>
<evidence type="ECO:0000259" key="10">
    <source>
        <dbReference type="SMART" id="SM00986"/>
    </source>
</evidence>
<keyword evidence="8" id="KW-0411">Iron-sulfur</keyword>
<keyword evidence="12" id="KW-1185">Reference proteome</keyword>
<dbReference type="Proteomes" id="UP000306985">
    <property type="component" value="Unassembled WGS sequence"/>
</dbReference>
<evidence type="ECO:0000313" key="12">
    <source>
        <dbReference type="Proteomes" id="UP000306985"/>
    </source>
</evidence>
<evidence type="ECO:0000256" key="5">
    <source>
        <dbReference type="ARBA" id="ARBA00022763"/>
    </source>
</evidence>
<keyword evidence="3" id="KW-0004">4Fe-4S</keyword>
<dbReference type="Pfam" id="PF03167">
    <property type="entry name" value="UDG"/>
    <property type="match status" value="1"/>
</dbReference>
<keyword evidence="7" id="KW-0408">Iron</keyword>
<sequence length="220" mass="23209">MTTPASARPFVPDTTDLTQLAEAARGCQGCELFRDATQTVFGAGGAGARMMLIGEQPGDAEDRAGEPFIGPAGRLLDEVLTEAGIDRSTAYVTNAVKHFRWKSTDTGRRRIHQSPTRGQITACSPWLVAELAAVDPRVVVALGASAGKALFGASFTISAHRGSPLTWPPESGPFAADLAPRRALATIHPSAVLRARDAHEREAARDGLVADLRQAAGLME</sequence>
<accession>A0A4U6QJX2</accession>
<dbReference type="SUPFAM" id="SSF52141">
    <property type="entry name" value="Uracil-DNA glycosylase-like"/>
    <property type="match status" value="1"/>
</dbReference>
<comment type="caution">
    <text evidence="11">The sequence shown here is derived from an EMBL/GenBank/DDBJ whole genome shotgun (WGS) entry which is preliminary data.</text>
</comment>
<dbReference type="InterPro" id="IPR036895">
    <property type="entry name" value="Uracil-DNA_glycosylase-like_sf"/>
</dbReference>
<reference evidence="11 12" key="1">
    <citation type="submission" date="2019-05" db="EMBL/GenBank/DDBJ databases">
        <title>Nakamurella sp. N5BH11, whole genome shotgun sequence.</title>
        <authorList>
            <person name="Tuo L."/>
        </authorList>
    </citation>
    <scope>NUCLEOTIDE SEQUENCE [LARGE SCALE GENOMIC DNA]</scope>
    <source>
        <strain evidence="11 12">N5BH11</strain>
    </source>
</reference>
<dbReference type="PANTHER" id="PTHR33693:SF9">
    <property type="entry name" value="TYPE-4 URACIL-DNA GLYCOSYLASE"/>
    <property type="match status" value="1"/>
</dbReference>
<dbReference type="PANTHER" id="PTHR33693">
    <property type="entry name" value="TYPE-5 URACIL-DNA GLYCOSYLASE"/>
    <property type="match status" value="1"/>
</dbReference>
<evidence type="ECO:0000256" key="9">
    <source>
        <dbReference type="ARBA" id="ARBA00023204"/>
    </source>
</evidence>
<proteinExistence type="inferred from homology"/>
<protein>
    <recommendedName>
        <fullName evidence="2">Type-4 uracil-DNA glycosylase</fullName>
    </recommendedName>
</protein>
<dbReference type="GO" id="GO:0046872">
    <property type="term" value="F:metal ion binding"/>
    <property type="evidence" value="ECO:0007669"/>
    <property type="project" value="UniProtKB-KW"/>
</dbReference>
<comment type="similarity">
    <text evidence="1">Belongs to the uracil-DNA glycosylase (UDG) superfamily. Type 4 (UDGa) family.</text>
</comment>
<evidence type="ECO:0000256" key="2">
    <source>
        <dbReference type="ARBA" id="ARBA00019403"/>
    </source>
</evidence>
<dbReference type="InterPro" id="IPR005273">
    <property type="entry name" value="Ura-DNA_glyco_family4"/>
</dbReference>
<dbReference type="RefSeq" id="WP_137448046.1">
    <property type="nucleotide sequence ID" value="NZ_SZZH01000001.1"/>
</dbReference>
<dbReference type="Gene3D" id="3.40.470.10">
    <property type="entry name" value="Uracil-DNA glycosylase-like domain"/>
    <property type="match status" value="1"/>
</dbReference>
<dbReference type="NCBIfam" id="TIGR03914">
    <property type="entry name" value="UDG_fam_dom"/>
    <property type="match status" value="1"/>
</dbReference>
<evidence type="ECO:0000256" key="6">
    <source>
        <dbReference type="ARBA" id="ARBA00022801"/>
    </source>
</evidence>
<dbReference type="InterPro" id="IPR005122">
    <property type="entry name" value="Uracil-DNA_glycosylase-like"/>
</dbReference>
<dbReference type="CDD" id="cd10030">
    <property type="entry name" value="UDG-F4_TTUDGA_SPO1dp_like"/>
    <property type="match status" value="1"/>
</dbReference>
<evidence type="ECO:0000313" key="11">
    <source>
        <dbReference type="EMBL" id="TKV60743.1"/>
    </source>
</evidence>
<name>A0A4U6QJX2_9ACTN</name>
<organism evidence="11 12">
    <name type="scientific">Nakamurella flava</name>
    <dbReference type="NCBI Taxonomy" id="2576308"/>
    <lineage>
        <taxon>Bacteria</taxon>
        <taxon>Bacillati</taxon>
        <taxon>Actinomycetota</taxon>
        <taxon>Actinomycetes</taxon>
        <taxon>Nakamurellales</taxon>
        <taxon>Nakamurellaceae</taxon>
        <taxon>Nakamurella</taxon>
    </lineage>
</organism>
<keyword evidence="4" id="KW-0479">Metal-binding</keyword>
<evidence type="ECO:0000256" key="7">
    <source>
        <dbReference type="ARBA" id="ARBA00023004"/>
    </source>
</evidence>
<evidence type="ECO:0000256" key="4">
    <source>
        <dbReference type="ARBA" id="ARBA00022723"/>
    </source>
</evidence>
<gene>
    <name evidence="11" type="ORF">FDO65_03425</name>
</gene>
<keyword evidence="9" id="KW-0234">DNA repair</keyword>
<dbReference type="GO" id="GO:0097506">
    <property type="term" value="F:deaminated base DNA N-glycosylase activity"/>
    <property type="evidence" value="ECO:0007669"/>
    <property type="project" value="UniProtKB-ARBA"/>
</dbReference>